<sequence length="77" mass="8497">MQRSGQLHGLKVLDLSRTNIDSLPDSVSDLEGLTSLLLKGCRRLSSVPSLKKLSALKRLDLLYICSSNRCDPNTKNI</sequence>
<dbReference type="InterPro" id="IPR001611">
    <property type="entry name" value="Leu-rich_rpt"/>
</dbReference>
<organism evidence="1">
    <name type="scientific">Salix viminalis</name>
    <name type="common">Common osier</name>
    <name type="synonym">Basket willow</name>
    <dbReference type="NCBI Taxonomy" id="40686"/>
    <lineage>
        <taxon>Eukaryota</taxon>
        <taxon>Viridiplantae</taxon>
        <taxon>Streptophyta</taxon>
        <taxon>Embryophyta</taxon>
        <taxon>Tracheophyta</taxon>
        <taxon>Spermatophyta</taxon>
        <taxon>Magnoliopsida</taxon>
        <taxon>eudicotyledons</taxon>
        <taxon>Gunneridae</taxon>
        <taxon>Pentapetalae</taxon>
        <taxon>rosids</taxon>
        <taxon>fabids</taxon>
        <taxon>Malpighiales</taxon>
        <taxon>Salicaceae</taxon>
        <taxon>Saliceae</taxon>
        <taxon>Salix</taxon>
    </lineage>
</organism>
<name>A0A6N2KGN9_SALVM</name>
<dbReference type="Pfam" id="PF13855">
    <property type="entry name" value="LRR_8"/>
    <property type="match status" value="1"/>
</dbReference>
<evidence type="ECO:0000313" key="1">
    <source>
        <dbReference type="EMBL" id="VFU25415.1"/>
    </source>
</evidence>
<proteinExistence type="predicted"/>
<reference evidence="1" key="1">
    <citation type="submission" date="2019-03" db="EMBL/GenBank/DDBJ databases">
        <authorList>
            <person name="Mank J."/>
            <person name="Almeida P."/>
        </authorList>
    </citation>
    <scope>NUCLEOTIDE SEQUENCE</scope>
    <source>
        <strain evidence="1">78183</strain>
    </source>
</reference>
<protein>
    <submittedName>
        <fullName evidence="1">Uncharacterized protein</fullName>
    </submittedName>
</protein>
<gene>
    <name evidence="1" type="ORF">SVIM_LOCUS58976</name>
</gene>
<dbReference type="InterPro" id="IPR032675">
    <property type="entry name" value="LRR_dom_sf"/>
</dbReference>
<accession>A0A6N2KGN9</accession>
<dbReference type="SUPFAM" id="SSF52058">
    <property type="entry name" value="L domain-like"/>
    <property type="match status" value="1"/>
</dbReference>
<dbReference type="Gene3D" id="3.80.10.10">
    <property type="entry name" value="Ribonuclease Inhibitor"/>
    <property type="match status" value="1"/>
</dbReference>
<dbReference type="EMBL" id="CAADRP010000225">
    <property type="protein sequence ID" value="VFU25415.1"/>
    <property type="molecule type" value="Genomic_DNA"/>
</dbReference>
<dbReference type="AlphaFoldDB" id="A0A6N2KGN9"/>